<evidence type="ECO:0000256" key="5">
    <source>
        <dbReference type="ARBA" id="ARBA00023088"/>
    </source>
</evidence>
<evidence type="ECO:0000256" key="4">
    <source>
        <dbReference type="ARBA" id="ARBA00022729"/>
    </source>
</evidence>
<feature type="transmembrane region" description="Helical" evidence="7">
    <location>
        <begin position="21"/>
        <end position="41"/>
    </location>
</feature>
<dbReference type="Gene3D" id="2.60.40.740">
    <property type="match status" value="3"/>
</dbReference>
<organism evidence="9 10">
    <name type="scientific">Faecalibacterium intestinale</name>
    <dbReference type="NCBI Taxonomy" id="3133155"/>
    <lineage>
        <taxon>Bacteria</taxon>
        <taxon>Bacillati</taxon>
        <taxon>Bacillota</taxon>
        <taxon>Clostridia</taxon>
        <taxon>Eubacteriales</taxon>
        <taxon>Oscillospiraceae</taxon>
        <taxon>Faecalibacterium</taxon>
    </lineage>
</organism>
<dbReference type="EMBL" id="JBBMEN010000004">
    <property type="protein sequence ID" value="MEQ2385280.1"/>
    <property type="molecule type" value="Genomic_DNA"/>
</dbReference>
<dbReference type="InterPro" id="IPR019931">
    <property type="entry name" value="LPXTG_anchor"/>
</dbReference>
<keyword evidence="7" id="KW-1133">Transmembrane helix</keyword>
<keyword evidence="3" id="KW-0964">Secreted</keyword>
<evidence type="ECO:0000256" key="7">
    <source>
        <dbReference type="SAM" id="Phobius"/>
    </source>
</evidence>
<dbReference type="Pfam" id="PF17802">
    <property type="entry name" value="SpaA"/>
    <property type="match status" value="1"/>
</dbReference>
<evidence type="ECO:0000313" key="9">
    <source>
        <dbReference type="EMBL" id="MEQ2385280.1"/>
    </source>
</evidence>
<gene>
    <name evidence="9" type="ORF">WMO20_04945</name>
</gene>
<evidence type="ECO:0000256" key="2">
    <source>
        <dbReference type="ARBA" id="ARBA00022512"/>
    </source>
</evidence>
<dbReference type="Gene3D" id="2.60.40.1280">
    <property type="match status" value="1"/>
</dbReference>
<keyword evidence="7" id="KW-0812">Transmembrane</keyword>
<evidence type="ECO:0000259" key="8">
    <source>
        <dbReference type="PROSITE" id="PS50847"/>
    </source>
</evidence>
<dbReference type="SUPFAM" id="SSF49478">
    <property type="entry name" value="Cna protein B-type domain"/>
    <property type="match status" value="1"/>
</dbReference>
<evidence type="ECO:0000256" key="1">
    <source>
        <dbReference type="ARBA" id="ARBA00004191"/>
    </source>
</evidence>
<feature type="compositionally biased region" description="Polar residues" evidence="6">
    <location>
        <begin position="425"/>
        <end position="440"/>
    </location>
</feature>
<comment type="subcellular location">
    <subcellularLocation>
        <location evidence="1">Secreted</location>
        <location evidence="1">Cell wall</location>
    </subcellularLocation>
</comment>
<reference evidence="9 10" key="1">
    <citation type="submission" date="2024-03" db="EMBL/GenBank/DDBJ databases">
        <title>Human intestinal bacterial collection.</title>
        <authorList>
            <person name="Pauvert C."/>
            <person name="Hitch T.C.A."/>
            <person name="Clavel T."/>
        </authorList>
    </citation>
    <scope>NUCLEOTIDE SEQUENCE [LARGE SCALE GENOMIC DNA]</scope>
    <source>
        <strain evidence="9 10">CLA-AA-H281</strain>
    </source>
</reference>
<evidence type="ECO:0000256" key="6">
    <source>
        <dbReference type="SAM" id="MobiDB-lite"/>
    </source>
</evidence>
<keyword evidence="5" id="KW-0572">Peptidoglycan-anchor</keyword>
<proteinExistence type="predicted"/>
<dbReference type="SUPFAM" id="SSF49401">
    <property type="entry name" value="Bacterial adhesins"/>
    <property type="match status" value="2"/>
</dbReference>
<dbReference type="CDD" id="cd00222">
    <property type="entry name" value="CollagenBindB"/>
    <property type="match status" value="1"/>
</dbReference>
<dbReference type="Proteomes" id="UP001465119">
    <property type="component" value="Unassembled WGS sequence"/>
</dbReference>
<feature type="region of interest" description="Disordered" evidence="6">
    <location>
        <begin position="413"/>
        <end position="473"/>
    </location>
</feature>
<evidence type="ECO:0000256" key="3">
    <source>
        <dbReference type="ARBA" id="ARBA00022525"/>
    </source>
</evidence>
<name>A0ABV1C1Q7_9FIRM</name>
<feature type="transmembrane region" description="Helical" evidence="7">
    <location>
        <begin position="1855"/>
        <end position="1874"/>
    </location>
</feature>
<dbReference type="InterPro" id="IPR011252">
    <property type="entry name" value="Fibrogen-bd_dom1"/>
</dbReference>
<feature type="domain" description="Gram-positive cocci surface proteins LPxTG" evidence="8">
    <location>
        <begin position="1846"/>
        <end position="1886"/>
    </location>
</feature>
<keyword evidence="7" id="KW-0472">Membrane</keyword>
<dbReference type="NCBIfam" id="TIGR01167">
    <property type="entry name" value="LPXTG_anchor"/>
    <property type="match status" value="1"/>
</dbReference>
<dbReference type="InterPro" id="IPR008966">
    <property type="entry name" value="Adhesion_dom_sf"/>
</dbReference>
<dbReference type="Gene3D" id="2.60.40.10">
    <property type="entry name" value="Immunoglobulins"/>
    <property type="match status" value="1"/>
</dbReference>
<dbReference type="PROSITE" id="PS50847">
    <property type="entry name" value="GRAM_POS_ANCHORING"/>
    <property type="match status" value="1"/>
</dbReference>
<keyword evidence="4" id="KW-0732">Signal</keyword>
<keyword evidence="2" id="KW-0134">Cell wall</keyword>
<dbReference type="RefSeq" id="WP_349186027.1">
    <property type="nucleotide sequence ID" value="NZ_JBBMEN010000004.1"/>
</dbReference>
<comment type="caution">
    <text evidence="9">The sequence shown here is derived from an EMBL/GenBank/DDBJ whole genome shotgun (WGS) entry which is preliminary data.</text>
</comment>
<sequence>MNDILKTYKEQFRENRHTLRRYTAFVLALAMITTLFVNWQLHGVGISMTAQYQCGEVEHAHTADCYDKVLICGYTEGQLENADEVAAAEAAAASAAQSSAEEEIMPLELEPQIEFVPHEHTDDCYTEVQTLTCMEEEHVHDDDCYDPEDGTLICEKFEHTHDESCYTTEYELTCGLEEGELVEQVVEPTQTAELVAMAVAEPVALEPVVDTVEPIYHHHTDACYEEVLVCPLPEHHHTVSCLSDTSADLETPEEWQAANADAVITGEWNADLLSVAKTQLGYEQSEKNFEIDPADGVTLRYYSRYGQSYGNAYGEWDVMFLAYCLKYAEIPQSAIPQEASVLALRSSMSGMDWLLEEDGSAAQPGDIVIYNKYVTRTVAVDSSADSAAPDLDDLFSVDTEFENSADLEGSGVSALDAAPSADDSTGAQDTAATSGTQDTVLTPEPVDPQTEQPAEKPVDSADTAAPSAMTSVSGADTLAPSVVSPAAEPQTTTVTDALPVETVGIVSSVDKDADTLTVISGDMDGKVAEVTLFNTDVENVISVAYAQIELSEGDSDSDDDTASDIIETDPVFSCSVTTVYETASASAVRPSRSRAARYAAPSTYAVTAVSATPVDMGTHITNVSVQVPNSTDGSGVVTSWKDANGIVRPGQTVKVQLNYSFNENEITADNRVATYKFPNGITLLDSVSDSGNITWRDSTGKDVVVGTYNIVGDTVTFTYNETFADGKAFDGDFEFKASASSDSSMENQKINFGGTTGSVTIKKEDLISDLSLSKNVQKDASGKELIKYDSTAKTLDIAYEVVAKTTNGTGDTVNLTDFFDTVNSSLPSNATYRQDTIKLIKIAADGTEKDVTTDYQSKLTVGTELKYDALPELKAGEQYVLRYHATIPVNDDYTYKAINKVKAEFDGKDSYTSTEVKNTNPRLTKSGNYDASSRIITWTVKINNPYGEDLRGKTFKDFLPAELEVVGEVKIQRGYYSDDIKPVSAADFKKDNYTYTFPTDLAHGPETESFYTIEIKTKVPDNTTVGTTYTNTADFDGSGASGDVTVTDRSSYLNKSLSKAEDLETGKKKLTWKTSVSIPTGWNKITLTDTIHDAEVNGTEQDGTHYAVLSELKDEIKNNLHLTLFNSTETVTMANASEHDVTFTVTYYDENNAVVTNDDAHVTKFSITAKLADGKTLDATSMELSNYHTVADISNAGIEEPWLFVNTAASGDKTTDADYTYKKPKEAKLEKLVYEYGNFNNAGSKISELDYTSNGGKIYYELTIPTSLTCKDPLTTKDLVITDTLPAGVTFDISSVTVGANEYKADGSVNHQAWFANTIYGSGGRSNYDISATKNFSASKTHIGATDTDRTITFTINSGYNVSDKPQVFYIRYSVSVAEDASWDDLRTENKYRNSAEWNGDKAETETTVKRSYEKLYKTGTVVTEDPDASGKPTATKKINYSVVINPTGDKLLTTSNTLTLTDTLSFEPSDNTSADLDLSSIHLYGVTLDTTTGNLVADHTNEIGHDRFTATYDSPNHTMTVTVPDELACVLEYTYQISYPSSTEVTVKNHANLSGLVEKWVDTHVVNYDSSATVRFSKFDLNKVDSNDYLVTLPGATFQLAKWNSTTKKFEEVRKLTTDAAGQINFGLQDSSATAESFTESSAQLLCSTLYRIVETDAPTGYALSKSPIYLLWGAFSNTKQDDAFKTATGETCVNDSEYNQGIDSSKVTYLARGDISAVYVPNTANSITVAKHWLDTDGKTELAPDKVNSTYTATVELRRKGYQYSGEKSDTKVESVTLDNSNNWSYSWNNLPLTDPADSSITYKYYVKETACSGTFKYDLNNTGITGGTILLYNQVPEDANYELPSTGGSGTLPYTAVGGTMMLSALAYSFIHRKRRREGRADD</sequence>
<keyword evidence="10" id="KW-1185">Reference proteome</keyword>
<dbReference type="Pfam" id="PF00746">
    <property type="entry name" value="Gram_pos_anchor"/>
    <property type="match status" value="1"/>
</dbReference>
<protein>
    <submittedName>
        <fullName evidence="9">Cna B-type domain-containing protein</fullName>
    </submittedName>
</protein>
<dbReference type="Pfam" id="PF05738">
    <property type="entry name" value="Cna_B"/>
    <property type="match status" value="1"/>
</dbReference>
<dbReference type="InterPro" id="IPR041033">
    <property type="entry name" value="SpaA_PFL_dom_1"/>
</dbReference>
<feature type="compositionally biased region" description="Low complexity" evidence="6">
    <location>
        <begin position="413"/>
        <end position="424"/>
    </location>
</feature>
<accession>A0ABV1C1Q7</accession>
<evidence type="ECO:0000313" key="10">
    <source>
        <dbReference type="Proteomes" id="UP001465119"/>
    </source>
</evidence>
<dbReference type="Gene3D" id="2.60.40.1140">
    <property type="entry name" value="Collagen-binding surface protein Cna, B-type domain"/>
    <property type="match status" value="1"/>
</dbReference>
<dbReference type="InterPro" id="IPR008454">
    <property type="entry name" value="Collagen-bd_Cna-like_B-typ_dom"/>
</dbReference>
<dbReference type="InterPro" id="IPR013783">
    <property type="entry name" value="Ig-like_fold"/>
</dbReference>